<feature type="region of interest" description="Disordered" evidence="1">
    <location>
        <begin position="1"/>
        <end position="29"/>
    </location>
</feature>
<dbReference type="EMBL" id="BAABLW010000007">
    <property type="protein sequence ID" value="GAA4924889.1"/>
    <property type="molecule type" value="Genomic_DNA"/>
</dbReference>
<evidence type="ECO:0000256" key="1">
    <source>
        <dbReference type="SAM" id="MobiDB-lite"/>
    </source>
</evidence>
<proteinExistence type="predicted"/>
<comment type="caution">
    <text evidence="2">The sequence shown here is derived from an EMBL/GenBank/DDBJ whole genome shotgun (WGS) entry which is preliminary data.</text>
</comment>
<name>A0ABP9G0Q2_9MICC</name>
<gene>
    <name evidence="2" type="ORF">GCM10025790_22700</name>
</gene>
<evidence type="ECO:0000313" key="2">
    <source>
        <dbReference type="EMBL" id="GAA4924889.1"/>
    </source>
</evidence>
<protein>
    <submittedName>
        <fullName evidence="2">Uncharacterized protein</fullName>
    </submittedName>
</protein>
<dbReference type="Proteomes" id="UP001500368">
    <property type="component" value="Unassembled WGS sequence"/>
</dbReference>
<sequence>MKRNKTGGGVGTNQHRIRGTSKARGLGSANGESKVVLADFTRSNTPVATNEEAAEKLISFIHRGDELAARRAAASSSPLLRTIARHSGLVDERSGKRTAADIAVEDAIAS</sequence>
<keyword evidence="3" id="KW-1185">Reference proteome</keyword>
<feature type="compositionally biased region" description="Gly residues" evidence="1">
    <location>
        <begin position="1"/>
        <end position="11"/>
    </location>
</feature>
<accession>A0ABP9G0Q2</accession>
<organism evidence="2 3">
    <name type="scientific">Nesterenkonia rhizosphaerae</name>
    <dbReference type="NCBI Taxonomy" id="1348272"/>
    <lineage>
        <taxon>Bacteria</taxon>
        <taxon>Bacillati</taxon>
        <taxon>Actinomycetota</taxon>
        <taxon>Actinomycetes</taxon>
        <taxon>Micrococcales</taxon>
        <taxon>Micrococcaceae</taxon>
        <taxon>Nesterenkonia</taxon>
    </lineage>
</organism>
<reference evidence="3" key="1">
    <citation type="journal article" date="2019" name="Int. J. Syst. Evol. Microbiol.">
        <title>The Global Catalogue of Microorganisms (GCM) 10K type strain sequencing project: providing services to taxonomists for standard genome sequencing and annotation.</title>
        <authorList>
            <consortium name="The Broad Institute Genomics Platform"/>
            <consortium name="The Broad Institute Genome Sequencing Center for Infectious Disease"/>
            <person name="Wu L."/>
            <person name="Ma J."/>
        </authorList>
    </citation>
    <scope>NUCLEOTIDE SEQUENCE [LARGE SCALE GENOMIC DNA]</scope>
    <source>
        <strain evidence="3">JCM 19129</strain>
    </source>
</reference>
<dbReference type="RefSeq" id="WP_345478120.1">
    <property type="nucleotide sequence ID" value="NZ_BAABLW010000007.1"/>
</dbReference>
<evidence type="ECO:0000313" key="3">
    <source>
        <dbReference type="Proteomes" id="UP001500368"/>
    </source>
</evidence>